<name>A0ACD5W340_AVESA</name>
<dbReference type="Proteomes" id="UP001732700">
    <property type="component" value="Chromosome 3D"/>
</dbReference>
<proteinExistence type="predicted"/>
<evidence type="ECO:0000313" key="2">
    <source>
        <dbReference type="Proteomes" id="UP001732700"/>
    </source>
</evidence>
<accession>A0ACD5W340</accession>
<evidence type="ECO:0000313" key="1">
    <source>
        <dbReference type="EnsemblPlants" id="AVESA.00010b.r2.3DG0567870.1.CDS"/>
    </source>
</evidence>
<dbReference type="EnsemblPlants" id="AVESA.00010b.r2.3DG0567870.1">
    <property type="protein sequence ID" value="AVESA.00010b.r2.3DG0567870.1.CDS"/>
    <property type="gene ID" value="AVESA.00010b.r2.3DG0567870"/>
</dbReference>
<keyword evidence="2" id="KW-1185">Reference proteome</keyword>
<reference evidence="1" key="2">
    <citation type="submission" date="2025-09" db="UniProtKB">
        <authorList>
            <consortium name="EnsemblPlants"/>
        </authorList>
    </citation>
    <scope>IDENTIFICATION</scope>
</reference>
<reference evidence="1" key="1">
    <citation type="submission" date="2021-05" db="EMBL/GenBank/DDBJ databases">
        <authorList>
            <person name="Scholz U."/>
            <person name="Mascher M."/>
            <person name="Fiebig A."/>
        </authorList>
    </citation>
    <scope>NUCLEOTIDE SEQUENCE [LARGE SCALE GENOMIC DNA]</scope>
</reference>
<sequence length="445" mass="49302">MKALRNDSSIKKLARGGAAVAAGILVPLLILVVLNTDSLPQLTRLRETSITQVSDFFISIRPKTSNQVQYHGGTKENVVHKVYSSSDVAAPRSKLSCSVTRAGMDICAMEGDVRVHGKSATVYVVAASHDSYRPENGTVSILPYARKTDGGTKVTIRLSAPVVTADNIIPPRCTVTHDVPAVVFSTTCCYSKNFFHATDDTIIPLYNTAREYDGHVQLLVTDYDHMLMFKLRHFLAALSIYPVIDFNADDTVRCFPLVRIGLERHEELRINPALSRKGYTMKNFRDFLRLAYSLKHAWATPMHQSSSQRPRLVMVLRRGSRVITNEAEAIATATEVGFELVAAGPEMVQDMATFAHVVNSCNVMMGVHGAGLTNLVFLPNNATFMQIIPWGEIKEIGWNEPSFIGHGAPGFRPVWEIFLNGQNVTLDMDRFRAVMQQIYQSATIT</sequence>
<protein>
    <submittedName>
        <fullName evidence="1">Uncharacterized protein</fullName>
    </submittedName>
</protein>
<organism evidence="1 2">
    <name type="scientific">Avena sativa</name>
    <name type="common">Oat</name>
    <dbReference type="NCBI Taxonomy" id="4498"/>
    <lineage>
        <taxon>Eukaryota</taxon>
        <taxon>Viridiplantae</taxon>
        <taxon>Streptophyta</taxon>
        <taxon>Embryophyta</taxon>
        <taxon>Tracheophyta</taxon>
        <taxon>Spermatophyta</taxon>
        <taxon>Magnoliopsida</taxon>
        <taxon>Liliopsida</taxon>
        <taxon>Poales</taxon>
        <taxon>Poaceae</taxon>
        <taxon>BOP clade</taxon>
        <taxon>Pooideae</taxon>
        <taxon>Poodae</taxon>
        <taxon>Poeae</taxon>
        <taxon>Poeae Chloroplast Group 1 (Aveneae type)</taxon>
        <taxon>Aveninae</taxon>
        <taxon>Avena</taxon>
    </lineage>
</organism>